<organism evidence="1">
    <name type="scientific">Streptomyces sp. SID12501</name>
    <dbReference type="NCBI Taxonomy" id="2706042"/>
    <lineage>
        <taxon>Bacteria</taxon>
        <taxon>Bacillati</taxon>
        <taxon>Actinomycetota</taxon>
        <taxon>Actinomycetes</taxon>
        <taxon>Kitasatosporales</taxon>
        <taxon>Streptomycetaceae</taxon>
        <taxon>Streptomyces</taxon>
    </lineage>
</organism>
<sequence>VAEAHPPPKKRTGRKPAATDDELFAIALTAPLGRDGRVSSRHIETAVRARGLPLGRDRRDKVTRQVQAELGSGRADAA</sequence>
<name>A0A6B3C9G8_9ACTN</name>
<dbReference type="EMBL" id="JAAGLU010000773">
    <property type="protein sequence ID" value="NEC93381.1"/>
    <property type="molecule type" value="Genomic_DNA"/>
</dbReference>
<gene>
    <name evidence="1" type="ORF">G3I71_48400</name>
</gene>
<reference evidence="1" key="1">
    <citation type="submission" date="2020-01" db="EMBL/GenBank/DDBJ databases">
        <title>Insect and environment-associated Actinomycetes.</title>
        <authorList>
            <person name="Currrie C."/>
            <person name="Chevrette M."/>
            <person name="Carlson C."/>
            <person name="Stubbendieck R."/>
            <person name="Wendt-Pienkowski E."/>
        </authorList>
    </citation>
    <scope>NUCLEOTIDE SEQUENCE</scope>
    <source>
        <strain evidence="1">SID12501</strain>
    </source>
</reference>
<evidence type="ECO:0000313" key="1">
    <source>
        <dbReference type="EMBL" id="NEC93381.1"/>
    </source>
</evidence>
<proteinExistence type="predicted"/>
<protein>
    <submittedName>
        <fullName evidence="1">Uncharacterized protein</fullName>
    </submittedName>
</protein>
<feature type="non-terminal residue" evidence="1">
    <location>
        <position position="1"/>
    </location>
</feature>
<accession>A0A6B3C9G8</accession>
<comment type="caution">
    <text evidence="1">The sequence shown here is derived from an EMBL/GenBank/DDBJ whole genome shotgun (WGS) entry which is preliminary data.</text>
</comment>
<dbReference type="AlphaFoldDB" id="A0A6B3C9G8"/>